<feature type="domain" description="FAR1" evidence="1">
    <location>
        <begin position="7"/>
        <end position="73"/>
    </location>
</feature>
<dbReference type="InterPro" id="IPR004330">
    <property type="entry name" value="FAR1_DNA_bnd_dom"/>
</dbReference>
<evidence type="ECO:0000313" key="3">
    <source>
        <dbReference type="Proteomes" id="UP001054821"/>
    </source>
</evidence>
<keyword evidence="3" id="KW-1185">Reference proteome</keyword>
<dbReference type="Proteomes" id="UP001054821">
    <property type="component" value="Chromosome 4"/>
</dbReference>
<reference evidence="2 3" key="1">
    <citation type="journal article" date="2022" name="G3 (Bethesda)">
        <title>Whole-genome sequence and methylome profiling of the almond [Prunus dulcis (Mill.) D.A. Webb] cultivar 'Nonpareil'.</title>
        <authorList>
            <person name="D'Amico-Willman K.M."/>
            <person name="Ouma W.Z."/>
            <person name="Meulia T."/>
            <person name="Sideli G.M."/>
            <person name="Gradziel T.M."/>
            <person name="Fresnedo-Ramirez J."/>
        </authorList>
    </citation>
    <scope>NUCLEOTIDE SEQUENCE [LARGE SCALE GENOMIC DNA]</scope>
    <source>
        <strain evidence="2">Clone GOH B32 T37-40</strain>
    </source>
</reference>
<dbReference type="Pfam" id="PF03101">
    <property type="entry name" value="FAR1"/>
    <property type="match status" value="1"/>
</dbReference>
<dbReference type="AlphaFoldDB" id="A0AAD4Z5N8"/>
<dbReference type="EMBL" id="JAJFAZ020000004">
    <property type="protein sequence ID" value="KAI5333681.1"/>
    <property type="molecule type" value="Genomic_DNA"/>
</dbReference>
<evidence type="ECO:0000259" key="1">
    <source>
        <dbReference type="Pfam" id="PF03101"/>
    </source>
</evidence>
<dbReference type="PANTHER" id="PTHR47718">
    <property type="entry name" value="OS01G0519700 PROTEIN"/>
    <property type="match status" value="1"/>
</dbReference>
<comment type="caution">
    <text evidence="2">The sequence shown here is derived from an EMBL/GenBank/DDBJ whole genome shotgun (WGS) entry which is preliminary data.</text>
</comment>
<dbReference type="PANTHER" id="PTHR47718:SF13">
    <property type="entry name" value="OS09G0290500 PROTEIN"/>
    <property type="match status" value="1"/>
</dbReference>
<proteinExistence type="predicted"/>
<accession>A0AAD4Z5N8</accession>
<gene>
    <name evidence="2" type="ORF">L3X38_023813</name>
</gene>
<organism evidence="2 3">
    <name type="scientific">Prunus dulcis</name>
    <name type="common">Almond</name>
    <name type="synonym">Amygdalus dulcis</name>
    <dbReference type="NCBI Taxonomy" id="3755"/>
    <lineage>
        <taxon>Eukaryota</taxon>
        <taxon>Viridiplantae</taxon>
        <taxon>Streptophyta</taxon>
        <taxon>Embryophyta</taxon>
        <taxon>Tracheophyta</taxon>
        <taxon>Spermatophyta</taxon>
        <taxon>Magnoliopsida</taxon>
        <taxon>eudicotyledons</taxon>
        <taxon>Gunneridae</taxon>
        <taxon>Pentapetalae</taxon>
        <taxon>rosids</taxon>
        <taxon>fabids</taxon>
        <taxon>Rosales</taxon>
        <taxon>Rosaceae</taxon>
        <taxon>Amygdaloideae</taxon>
        <taxon>Amygdaleae</taxon>
        <taxon>Prunus</taxon>
    </lineage>
</organism>
<protein>
    <recommendedName>
        <fullName evidence="1">FAR1 domain-containing protein</fullName>
    </recommendedName>
</protein>
<evidence type="ECO:0000313" key="2">
    <source>
        <dbReference type="EMBL" id="KAI5333681.1"/>
    </source>
</evidence>
<name>A0AAD4Z5N8_PRUDU</name>
<sequence length="191" mass="22152">MKKRSLKKGDCGELKYVTLSCSRSGIPQSTTSNVLNPYPSIKCNCKAQLRVGICLDGSWKVNLVKLDHNHGLNLDNARYFRMNRAISSYMKRKIEANDRARIRVNKNYNSMVVKARGHENMPFMENDCRNYINKVRKLQLGEGDVTARCASQEHNKEYILRKTMKTPIHNKEMQITKARQIETIEQTRMEI</sequence>